<accession>A0A382U611</accession>
<dbReference type="PANTHER" id="PTHR42891:SF1">
    <property type="entry name" value="D-GLYCERO-BETA-D-MANNO-HEPTOSE-1,7-BISPHOSPHATE 7-PHOSPHATASE"/>
    <property type="match status" value="1"/>
</dbReference>
<dbReference type="InterPro" id="IPR006543">
    <property type="entry name" value="Histidinol-phos"/>
</dbReference>
<dbReference type="NCBIfam" id="TIGR01662">
    <property type="entry name" value="HAD-SF-IIIA"/>
    <property type="match status" value="1"/>
</dbReference>
<keyword evidence="6" id="KW-0119">Carbohydrate metabolism</keyword>
<dbReference type="CDD" id="cd07503">
    <property type="entry name" value="HAD_HisB-N"/>
    <property type="match status" value="1"/>
</dbReference>
<dbReference type="AlphaFoldDB" id="A0A382U611"/>
<protein>
    <recommendedName>
        <fullName evidence="7">D,D-heptose 1,7-bisphosphate phosphatase</fullName>
    </recommendedName>
</protein>
<dbReference type="InterPro" id="IPR006549">
    <property type="entry name" value="HAD-SF_hydro_IIIA"/>
</dbReference>
<dbReference type="GO" id="GO:0005975">
    <property type="term" value="P:carbohydrate metabolic process"/>
    <property type="evidence" value="ECO:0007669"/>
    <property type="project" value="InterPro"/>
</dbReference>
<dbReference type="SUPFAM" id="SSF56784">
    <property type="entry name" value="HAD-like"/>
    <property type="match status" value="1"/>
</dbReference>
<evidence type="ECO:0000256" key="5">
    <source>
        <dbReference type="ARBA" id="ARBA00022801"/>
    </source>
</evidence>
<dbReference type="GO" id="GO:0016791">
    <property type="term" value="F:phosphatase activity"/>
    <property type="evidence" value="ECO:0007669"/>
    <property type="project" value="InterPro"/>
</dbReference>
<evidence type="ECO:0000256" key="7">
    <source>
        <dbReference type="ARBA" id="ARBA00031828"/>
    </source>
</evidence>
<dbReference type="InterPro" id="IPR023214">
    <property type="entry name" value="HAD_sf"/>
</dbReference>
<keyword evidence="4" id="KW-0479">Metal-binding</keyword>
<comment type="subcellular location">
    <subcellularLocation>
        <location evidence="1">Cytoplasm</location>
    </subcellularLocation>
</comment>
<dbReference type="Pfam" id="PF13242">
    <property type="entry name" value="Hydrolase_like"/>
    <property type="match status" value="1"/>
</dbReference>
<dbReference type="GO" id="GO:0046872">
    <property type="term" value="F:metal ion binding"/>
    <property type="evidence" value="ECO:0007669"/>
    <property type="project" value="UniProtKB-KW"/>
</dbReference>
<evidence type="ECO:0000256" key="3">
    <source>
        <dbReference type="ARBA" id="ARBA00022490"/>
    </source>
</evidence>
<dbReference type="InterPro" id="IPR036412">
    <property type="entry name" value="HAD-like_sf"/>
</dbReference>
<dbReference type="GO" id="GO:0005737">
    <property type="term" value="C:cytoplasm"/>
    <property type="evidence" value="ECO:0007669"/>
    <property type="project" value="UniProtKB-SubCell"/>
</dbReference>
<evidence type="ECO:0000256" key="6">
    <source>
        <dbReference type="ARBA" id="ARBA00023277"/>
    </source>
</evidence>
<dbReference type="NCBIfam" id="TIGR01656">
    <property type="entry name" value="Histidinol-ppas"/>
    <property type="match status" value="1"/>
</dbReference>
<proteinExistence type="inferred from homology"/>
<dbReference type="InterPro" id="IPR004446">
    <property type="entry name" value="Heptose_bisP_phosphatase"/>
</dbReference>
<keyword evidence="5" id="KW-0378">Hydrolase</keyword>
<dbReference type="EMBL" id="UINC01141406">
    <property type="protein sequence ID" value="SVD29118.1"/>
    <property type="molecule type" value="Genomic_DNA"/>
</dbReference>
<evidence type="ECO:0000256" key="2">
    <source>
        <dbReference type="ARBA" id="ARBA00005628"/>
    </source>
</evidence>
<name>A0A382U611_9ZZZZ</name>
<evidence type="ECO:0000256" key="1">
    <source>
        <dbReference type="ARBA" id="ARBA00004496"/>
    </source>
</evidence>
<gene>
    <name evidence="8" type="ORF">METZ01_LOCUS381972</name>
</gene>
<dbReference type="Gene3D" id="3.40.50.1000">
    <property type="entry name" value="HAD superfamily/HAD-like"/>
    <property type="match status" value="1"/>
</dbReference>
<evidence type="ECO:0000256" key="4">
    <source>
        <dbReference type="ARBA" id="ARBA00022723"/>
    </source>
</evidence>
<reference evidence="8" key="1">
    <citation type="submission" date="2018-05" db="EMBL/GenBank/DDBJ databases">
        <authorList>
            <person name="Lanie J.A."/>
            <person name="Ng W.-L."/>
            <person name="Kazmierczak K.M."/>
            <person name="Andrzejewski T.M."/>
            <person name="Davidsen T.M."/>
            <person name="Wayne K.J."/>
            <person name="Tettelin H."/>
            <person name="Glass J.I."/>
            <person name="Rusch D."/>
            <person name="Podicherti R."/>
            <person name="Tsui H.-C.T."/>
            <person name="Winkler M.E."/>
        </authorList>
    </citation>
    <scope>NUCLEOTIDE SEQUENCE</scope>
</reference>
<comment type="similarity">
    <text evidence="2">Belongs to the GmhB family.</text>
</comment>
<organism evidence="8">
    <name type="scientific">marine metagenome</name>
    <dbReference type="NCBI Taxonomy" id="408172"/>
    <lineage>
        <taxon>unclassified sequences</taxon>
        <taxon>metagenomes</taxon>
        <taxon>ecological metagenomes</taxon>
    </lineage>
</organism>
<dbReference type="PANTHER" id="PTHR42891">
    <property type="entry name" value="D-GLYCERO-BETA-D-MANNO-HEPTOSE-1,7-BISPHOSPHATE 7-PHOSPHATASE"/>
    <property type="match status" value="1"/>
</dbReference>
<keyword evidence="3" id="KW-0963">Cytoplasm</keyword>
<evidence type="ECO:0000313" key="8">
    <source>
        <dbReference type="EMBL" id="SVD29118.1"/>
    </source>
</evidence>
<feature type="non-terminal residue" evidence="8">
    <location>
        <position position="1"/>
    </location>
</feature>
<sequence length="218" mass="24082">VKKFIQETNLWVEVRSNSDKFLFKNLPALFLDRDGTIVEEVLYLHKPEEMKLHLDAAQTIIKANAIGIPVIIVTNQSGIGRGYYGWPDFCAVQDAMLEELSSSGARIDAVFACPYHNDGQGPHIYKNHPDRKPNPGMLLKAEKLMSINLPKSWIVGDRSTDLGAGHAAKCEGGVHLKTGHGSEPGEGEDAEKYKSEGFNVQHCQSIGELPDVIPFFKI</sequence>